<accession>A0A6J7LJX5</accession>
<dbReference type="CDD" id="cd05233">
    <property type="entry name" value="SDR_c"/>
    <property type="match status" value="1"/>
</dbReference>
<name>A0A6J7LJX5_9ZZZZ</name>
<proteinExistence type="inferred from homology"/>
<reference evidence="4" key="1">
    <citation type="submission" date="2020-05" db="EMBL/GenBank/DDBJ databases">
        <authorList>
            <person name="Chiriac C."/>
            <person name="Salcher M."/>
            <person name="Ghai R."/>
            <person name="Kavagutti S V."/>
        </authorList>
    </citation>
    <scope>NUCLEOTIDE SEQUENCE</scope>
</reference>
<protein>
    <submittedName>
        <fullName evidence="4">Unannotated protein</fullName>
    </submittedName>
</protein>
<dbReference type="SMART" id="SM00822">
    <property type="entry name" value="PKS_KR"/>
    <property type="match status" value="1"/>
</dbReference>
<dbReference type="EMBL" id="CAFBNE010000159">
    <property type="protein sequence ID" value="CAB4968591.1"/>
    <property type="molecule type" value="Genomic_DNA"/>
</dbReference>
<dbReference type="InterPro" id="IPR057326">
    <property type="entry name" value="KR_dom"/>
</dbReference>
<dbReference type="SUPFAM" id="SSF51735">
    <property type="entry name" value="NAD(P)-binding Rossmann-fold domains"/>
    <property type="match status" value="1"/>
</dbReference>
<dbReference type="FunFam" id="3.40.50.720:FF:000084">
    <property type="entry name" value="Short-chain dehydrogenase reductase"/>
    <property type="match status" value="1"/>
</dbReference>
<dbReference type="GO" id="GO:0016616">
    <property type="term" value="F:oxidoreductase activity, acting on the CH-OH group of donors, NAD or NADP as acceptor"/>
    <property type="evidence" value="ECO:0007669"/>
    <property type="project" value="UniProtKB-ARBA"/>
</dbReference>
<evidence type="ECO:0000256" key="2">
    <source>
        <dbReference type="ARBA" id="ARBA00023002"/>
    </source>
</evidence>
<dbReference type="InterPro" id="IPR036291">
    <property type="entry name" value="NAD(P)-bd_dom_sf"/>
</dbReference>
<dbReference type="Gene3D" id="3.40.50.720">
    <property type="entry name" value="NAD(P)-binding Rossmann-like Domain"/>
    <property type="match status" value="1"/>
</dbReference>
<evidence type="ECO:0000313" key="4">
    <source>
        <dbReference type="EMBL" id="CAB4968591.1"/>
    </source>
</evidence>
<dbReference type="PRINTS" id="PR00081">
    <property type="entry name" value="GDHRDH"/>
</dbReference>
<organism evidence="4">
    <name type="scientific">freshwater metagenome</name>
    <dbReference type="NCBI Taxonomy" id="449393"/>
    <lineage>
        <taxon>unclassified sequences</taxon>
        <taxon>metagenomes</taxon>
        <taxon>ecological metagenomes</taxon>
    </lineage>
</organism>
<dbReference type="PANTHER" id="PTHR42760:SF115">
    <property type="entry name" value="3-OXOACYL-[ACYL-CARRIER-PROTEIN] REDUCTASE FABG"/>
    <property type="match status" value="1"/>
</dbReference>
<feature type="domain" description="Ketoreductase" evidence="3">
    <location>
        <begin position="11"/>
        <end position="182"/>
    </location>
</feature>
<sequence length="262" mass="26699">MSDQATSLRGRACIVTGAGSGIGRAAAMIIADRGGAVVVADVSDSGAEVAAEIMERGGQAVFAQGDVCDASYAQELVDTSVAQFGSLDGLVNNAGILRLADSFELTTDEHVAETMRVNFHAVFSLSRLALPALEASGSASIVNTASMVGFRIGMPGHAIYGASKAAVVGLSMTMAIELAGRGVRVNCIAPGVVGTNFYVDEYLKEHSRAELEAGSASTLSAIPIGTYAAPTQIAEVIAFLISDAASYVTGQTLIIDGGYTGI</sequence>
<comment type="similarity">
    <text evidence="1">Belongs to the short-chain dehydrogenases/reductases (SDR) family.</text>
</comment>
<evidence type="ECO:0000256" key="1">
    <source>
        <dbReference type="ARBA" id="ARBA00006484"/>
    </source>
</evidence>
<dbReference type="PANTHER" id="PTHR42760">
    <property type="entry name" value="SHORT-CHAIN DEHYDROGENASES/REDUCTASES FAMILY MEMBER"/>
    <property type="match status" value="1"/>
</dbReference>
<dbReference type="PRINTS" id="PR00080">
    <property type="entry name" value="SDRFAMILY"/>
</dbReference>
<dbReference type="NCBIfam" id="NF005559">
    <property type="entry name" value="PRK07231.1"/>
    <property type="match status" value="1"/>
</dbReference>
<evidence type="ECO:0000259" key="3">
    <source>
        <dbReference type="SMART" id="SM00822"/>
    </source>
</evidence>
<dbReference type="AlphaFoldDB" id="A0A6J7LJX5"/>
<dbReference type="Pfam" id="PF13561">
    <property type="entry name" value="adh_short_C2"/>
    <property type="match status" value="1"/>
</dbReference>
<dbReference type="InterPro" id="IPR002347">
    <property type="entry name" value="SDR_fam"/>
</dbReference>
<keyword evidence="2" id="KW-0560">Oxidoreductase</keyword>
<gene>
    <name evidence="4" type="ORF">UFOPK3772_03119</name>
</gene>